<evidence type="ECO:0000256" key="3">
    <source>
        <dbReference type="ARBA" id="ARBA00022692"/>
    </source>
</evidence>
<evidence type="ECO:0000256" key="6">
    <source>
        <dbReference type="ARBA" id="ARBA00022833"/>
    </source>
</evidence>
<comment type="subcellular location">
    <subcellularLocation>
        <location evidence="2">Mitochondrion</location>
    </subcellularLocation>
    <subcellularLocation>
        <location evidence="1">Nucleus</location>
    </subcellularLocation>
</comment>
<feature type="domain" description="DWNN" evidence="13">
    <location>
        <begin position="5"/>
        <end position="78"/>
    </location>
</feature>
<evidence type="ECO:0000259" key="13">
    <source>
        <dbReference type="PROSITE" id="PS51282"/>
    </source>
</evidence>
<protein>
    <recommendedName>
        <fullName evidence="17">DWNN domain-containing protein</fullName>
    </recommendedName>
</protein>
<evidence type="ECO:0000313" key="15">
    <source>
        <dbReference type="EMBL" id="ODQ81932.1"/>
    </source>
</evidence>
<feature type="domain" description="HIG1" evidence="14">
    <location>
        <begin position="456"/>
        <end position="547"/>
    </location>
</feature>
<feature type="domain" description="CCHC-type" evidence="12">
    <location>
        <begin position="182"/>
        <end position="196"/>
    </location>
</feature>
<dbReference type="InterPro" id="IPR007667">
    <property type="entry name" value="Hypoxia_induced_domain"/>
</dbReference>
<keyword evidence="5 10" id="KW-0863">Zinc-finger</keyword>
<dbReference type="Gene3D" id="6.10.140.1320">
    <property type="match status" value="1"/>
</dbReference>
<evidence type="ECO:0008006" key="17">
    <source>
        <dbReference type="Google" id="ProtNLM"/>
    </source>
</evidence>
<dbReference type="InterPro" id="IPR003613">
    <property type="entry name" value="Ubox_domain"/>
</dbReference>
<dbReference type="Gene3D" id="3.30.40.10">
    <property type="entry name" value="Zinc/RING finger domain, C3HC4 (zinc finger)"/>
    <property type="match status" value="1"/>
</dbReference>
<dbReference type="GO" id="GO:0003676">
    <property type="term" value="F:nucleic acid binding"/>
    <property type="evidence" value="ECO:0007669"/>
    <property type="project" value="InterPro"/>
</dbReference>
<keyword evidence="3 11" id="KW-0812">Transmembrane</keyword>
<keyword evidence="4" id="KW-0479">Metal-binding</keyword>
<dbReference type="InterPro" id="IPR013083">
    <property type="entry name" value="Znf_RING/FYVE/PHD"/>
</dbReference>
<evidence type="ECO:0000256" key="7">
    <source>
        <dbReference type="ARBA" id="ARBA00022989"/>
    </source>
</evidence>
<dbReference type="Gene3D" id="4.10.60.10">
    <property type="entry name" value="Zinc finger, CCHC-type"/>
    <property type="match status" value="1"/>
</dbReference>
<dbReference type="AlphaFoldDB" id="A0A1E3QXX2"/>
<dbReference type="Pfam" id="PF08783">
    <property type="entry name" value="DWNN"/>
    <property type="match status" value="1"/>
</dbReference>
<proteinExistence type="predicted"/>
<dbReference type="GO" id="GO:0061630">
    <property type="term" value="F:ubiquitin protein ligase activity"/>
    <property type="evidence" value="ECO:0007669"/>
    <property type="project" value="InterPro"/>
</dbReference>
<dbReference type="STRING" id="984486.A0A1E3QXX2"/>
<evidence type="ECO:0000256" key="9">
    <source>
        <dbReference type="ARBA" id="ARBA00023242"/>
    </source>
</evidence>
<keyword evidence="7 11" id="KW-1133">Transmembrane helix</keyword>
<keyword evidence="16" id="KW-1185">Reference proteome</keyword>
<dbReference type="GO" id="GO:0006397">
    <property type="term" value="P:mRNA processing"/>
    <property type="evidence" value="ECO:0007669"/>
    <property type="project" value="InterPro"/>
</dbReference>
<dbReference type="InterPro" id="IPR014891">
    <property type="entry name" value="DWNN_domain"/>
</dbReference>
<dbReference type="GeneID" id="30148186"/>
<dbReference type="GO" id="GO:0008270">
    <property type="term" value="F:zinc ion binding"/>
    <property type="evidence" value="ECO:0007669"/>
    <property type="project" value="UniProtKB-KW"/>
</dbReference>
<name>A0A1E3QXX2_9ASCO</name>
<dbReference type="GO" id="GO:0016567">
    <property type="term" value="P:protein ubiquitination"/>
    <property type="evidence" value="ECO:0007669"/>
    <property type="project" value="InterPro"/>
</dbReference>
<keyword evidence="6" id="KW-0862">Zinc</keyword>
<accession>A0A1E3QXX2</accession>
<feature type="transmembrane region" description="Helical" evidence="11">
    <location>
        <begin position="484"/>
        <end position="503"/>
    </location>
</feature>
<evidence type="ECO:0000259" key="12">
    <source>
        <dbReference type="PROSITE" id="PS50158"/>
    </source>
</evidence>
<dbReference type="PROSITE" id="PS51503">
    <property type="entry name" value="HIG1"/>
    <property type="match status" value="1"/>
</dbReference>
<dbReference type="PANTHER" id="PTHR15439">
    <property type="entry name" value="RETINOBLASTOMA-BINDING PROTEIN 6"/>
    <property type="match status" value="1"/>
</dbReference>
<dbReference type="SUPFAM" id="SSF57850">
    <property type="entry name" value="RING/U-box"/>
    <property type="match status" value="1"/>
</dbReference>
<dbReference type="InterPro" id="IPR025829">
    <property type="entry name" value="Zn_knuckle_CX2CX3GHX4C"/>
</dbReference>
<evidence type="ECO:0000256" key="10">
    <source>
        <dbReference type="PROSITE-ProRule" id="PRU00047"/>
    </source>
</evidence>
<evidence type="ECO:0000256" key="1">
    <source>
        <dbReference type="ARBA" id="ARBA00004123"/>
    </source>
</evidence>
<dbReference type="PANTHER" id="PTHR15439:SF0">
    <property type="entry name" value="CELL DIVISION CYCLE AND APOPTOSIS REGULATOR PROTEIN 1-RELATED"/>
    <property type="match status" value="1"/>
</dbReference>
<dbReference type="InterPro" id="IPR001878">
    <property type="entry name" value="Znf_CCHC"/>
</dbReference>
<dbReference type="Pfam" id="PF04588">
    <property type="entry name" value="HIG_1_N"/>
    <property type="match status" value="1"/>
</dbReference>
<evidence type="ECO:0000256" key="11">
    <source>
        <dbReference type="SAM" id="Phobius"/>
    </source>
</evidence>
<organism evidence="15 16">
    <name type="scientific">Babjeviella inositovora NRRL Y-12698</name>
    <dbReference type="NCBI Taxonomy" id="984486"/>
    <lineage>
        <taxon>Eukaryota</taxon>
        <taxon>Fungi</taxon>
        <taxon>Dikarya</taxon>
        <taxon>Ascomycota</taxon>
        <taxon>Saccharomycotina</taxon>
        <taxon>Pichiomycetes</taxon>
        <taxon>Serinales incertae sedis</taxon>
        <taxon>Babjeviella</taxon>
    </lineage>
</organism>
<dbReference type="Gene3D" id="3.10.20.90">
    <property type="entry name" value="Phosphatidylinositol 3-kinase Catalytic Subunit, Chain A, domain 1"/>
    <property type="match status" value="1"/>
</dbReference>
<dbReference type="PROSITE" id="PS51282">
    <property type="entry name" value="DWNN"/>
    <property type="match status" value="1"/>
</dbReference>
<evidence type="ECO:0000256" key="4">
    <source>
        <dbReference type="ARBA" id="ARBA00022723"/>
    </source>
</evidence>
<keyword evidence="9" id="KW-0539">Nucleus</keyword>
<dbReference type="InterPro" id="IPR033489">
    <property type="entry name" value="RBBP6"/>
</dbReference>
<dbReference type="SMART" id="SM00343">
    <property type="entry name" value="ZnF_C2HC"/>
    <property type="match status" value="1"/>
</dbReference>
<dbReference type="GO" id="GO:0006511">
    <property type="term" value="P:ubiquitin-dependent protein catabolic process"/>
    <property type="evidence" value="ECO:0007669"/>
    <property type="project" value="TreeGrafter"/>
</dbReference>
<dbReference type="Pfam" id="PF13696">
    <property type="entry name" value="zf-CCHC_2"/>
    <property type="match status" value="1"/>
</dbReference>
<dbReference type="EMBL" id="KV454427">
    <property type="protein sequence ID" value="ODQ81932.1"/>
    <property type="molecule type" value="Genomic_DNA"/>
</dbReference>
<evidence type="ECO:0000256" key="2">
    <source>
        <dbReference type="ARBA" id="ARBA00004173"/>
    </source>
</evidence>
<evidence type="ECO:0000256" key="5">
    <source>
        <dbReference type="ARBA" id="ARBA00022771"/>
    </source>
</evidence>
<dbReference type="InterPro" id="IPR036875">
    <property type="entry name" value="Znf_CCHC_sf"/>
</dbReference>
<sequence>MSSTIFYRFKSQKDTLRLFFDGTGITVFDLKKEIIFLNKLGTGADFDLRLYNADTEEEYSDDTQVIPRSTSVVARRSPAIRNGKGSALRYVTGKPRIVRNANVKTAVTTAAITNSASASAMAAAASNGDISEEDKVKLMFQTQADVWKTTQDDMSTKTAVYFKTVPGAVQAAEDAPPPGYMCYRCGSKEHWIKNCPTNDDPNWEGKRIKRTTGIPKSYLKTIEKPASADNPNPGDDDANNYMITEDGKYVVAMADKSTWEAYQKKSQQTKVQHYENLPLELKDPLTGNIFNKPVKTPCCGEVYSLESVENALLDSDFVCPNCSQTEVYLDSLEPAEDIQAKLDEFIKANELSGKRLHDEEGETADQKRAKVGVPALPKMPVMPNGAQFFVPPPFMFQSPTGELWIEFSGRALHTLASHPPHPSTMFYSNLGIKVHSNPSTPITSNQSNYNMASKNIPLSTDEHVDMSQMTFFEKAKFQCMQQPLVPIGTLATFAAVFLAAGNVRTGNRAGAQKWFRYRVIAQAFTLVALVGGGLYYRPLTGDKKEIHDNAIKEKARSRERLWIEELERRDQEEQQRKWRAERVRAIKEKGALKELELMEEAKAGKIELAPRVEVSKAEALMTDDNE</sequence>
<evidence type="ECO:0000259" key="14">
    <source>
        <dbReference type="PROSITE" id="PS51503"/>
    </source>
</evidence>
<dbReference type="PROSITE" id="PS50158">
    <property type="entry name" value="ZF_CCHC"/>
    <property type="match status" value="1"/>
</dbReference>
<dbReference type="CDD" id="cd16620">
    <property type="entry name" value="vRING-HC-C4C4_RBBP6"/>
    <property type="match status" value="1"/>
</dbReference>
<evidence type="ECO:0000256" key="8">
    <source>
        <dbReference type="ARBA" id="ARBA00023136"/>
    </source>
</evidence>
<dbReference type="Proteomes" id="UP000094336">
    <property type="component" value="Unassembled WGS sequence"/>
</dbReference>
<dbReference type="FunFam" id="4.10.60.10:FF:000005">
    <property type="entry name" value="E3 ubiquitin-protein ligase RBBP6"/>
    <property type="match status" value="1"/>
</dbReference>
<feature type="transmembrane region" description="Helical" evidence="11">
    <location>
        <begin position="515"/>
        <end position="536"/>
    </location>
</feature>
<reference evidence="16" key="1">
    <citation type="submission" date="2016-05" db="EMBL/GenBank/DDBJ databases">
        <title>Comparative genomics of biotechnologically important yeasts.</title>
        <authorList>
            <consortium name="DOE Joint Genome Institute"/>
            <person name="Riley R."/>
            <person name="Haridas S."/>
            <person name="Wolfe K.H."/>
            <person name="Lopes M.R."/>
            <person name="Hittinger C.T."/>
            <person name="Goker M."/>
            <person name="Salamov A."/>
            <person name="Wisecaver J."/>
            <person name="Long T.M."/>
            <person name="Aerts A.L."/>
            <person name="Barry K."/>
            <person name="Choi C."/>
            <person name="Clum A."/>
            <person name="Coughlan A.Y."/>
            <person name="Deshpande S."/>
            <person name="Douglass A.P."/>
            <person name="Hanson S.J."/>
            <person name="Klenk H.-P."/>
            <person name="Labutti K."/>
            <person name="Lapidus A."/>
            <person name="Lindquist E."/>
            <person name="Lipzen A."/>
            <person name="Meier-Kolthoff J.P."/>
            <person name="Ohm R.A."/>
            <person name="Otillar R.P."/>
            <person name="Pangilinan J."/>
            <person name="Peng Y."/>
            <person name="Rokas A."/>
            <person name="Rosa C.A."/>
            <person name="Scheuner C."/>
            <person name="Sibirny A.A."/>
            <person name="Slot J.C."/>
            <person name="Stielow J.B."/>
            <person name="Sun H."/>
            <person name="Kurtzman C.P."/>
            <person name="Blackwell M."/>
            <person name="Grigoriev I.V."/>
            <person name="Jeffries T.W."/>
        </authorList>
    </citation>
    <scope>NUCLEOTIDE SEQUENCE [LARGE SCALE GENOMIC DNA]</scope>
    <source>
        <strain evidence="16">NRRL Y-12698</strain>
    </source>
</reference>
<dbReference type="SUPFAM" id="SSF57756">
    <property type="entry name" value="Retrovirus zinc finger-like domains"/>
    <property type="match status" value="1"/>
</dbReference>
<gene>
    <name evidence="15" type="ORF">BABINDRAFT_165444</name>
</gene>
<dbReference type="RefSeq" id="XP_018987260.1">
    <property type="nucleotide sequence ID" value="XM_019130333.1"/>
</dbReference>
<dbReference type="Pfam" id="PF04564">
    <property type="entry name" value="U-box"/>
    <property type="match status" value="1"/>
</dbReference>
<evidence type="ECO:0000313" key="16">
    <source>
        <dbReference type="Proteomes" id="UP000094336"/>
    </source>
</evidence>
<keyword evidence="8 11" id="KW-0472">Membrane</keyword>
<dbReference type="GO" id="GO:0005634">
    <property type="term" value="C:nucleus"/>
    <property type="evidence" value="ECO:0007669"/>
    <property type="project" value="UniProtKB-SubCell"/>
</dbReference>
<dbReference type="GO" id="GO:0005739">
    <property type="term" value="C:mitochondrion"/>
    <property type="evidence" value="ECO:0007669"/>
    <property type="project" value="UniProtKB-SubCell"/>
</dbReference>
<dbReference type="OrthoDB" id="106784at2759"/>
<dbReference type="SMART" id="SM01180">
    <property type="entry name" value="DWNN"/>
    <property type="match status" value="1"/>
</dbReference>